<accession>A0A8S5RJY1</accession>
<name>A0A8S5RJY1_9VIRU</name>
<sequence>MVRQIKGFGDWWNNLQLPFFRTILRNSSNRLF</sequence>
<dbReference type="EMBL" id="BK059109">
    <property type="protein sequence ID" value="DAE31696.1"/>
    <property type="molecule type" value="Genomic_DNA"/>
</dbReference>
<protein>
    <submittedName>
        <fullName evidence="1">Uncharacterized protein</fullName>
    </submittedName>
</protein>
<organism evidence="1">
    <name type="scientific">virus sp. ctBM815</name>
    <dbReference type="NCBI Taxonomy" id="2825806"/>
    <lineage>
        <taxon>Viruses</taxon>
    </lineage>
</organism>
<evidence type="ECO:0000313" key="1">
    <source>
        <dbReference type="EMBL" id="DAE31696.1"/>
    </source>
</evidence>
<proteinExistence type="predicted"/>
<reference evidence="1" key="1">
    <citation type="journal article" date="2021" name="Proc. Natl. Acad. Sci. U.S.A.">
        <title>A Catalog of Tens of Thousands of Viruses from Human Metagenomes Reveals Hidden Associations with Chronic Diseases.</title>
        <authorList>
            <person name="Tisza M.J."/>
            <person name="Buck C.B."/>
        </authorList>
    </citation>
    <scope>NUCLEOTIDE SEQUENCE</scope>
    <source>
        <strain evidence="1">CtBM815</strain>
    </source>
</reference>